<name>A0A2T3L714_9GAMM</name>
<organism evidence="4 5">
    <name type="scientific">Photobacterium indicum</name>
    <dbReference type="NCBI Taxonomy" id="81447"/>
    <lineage>
        <taxon>Bacteria</taxon>
        <taxon>Pseudomonadati</taxon>
        <taxon>Pseudomonadota</taxon>
        <taxon>Gammaproteobacteria</taxon>
        <taxon>Vibrionales</taxon>
        <taxon>Vibrionaceae</taxon>
        <taxon>Photobacterium</taxon>
    </lineage>
</organism>
<dbReference type="Gene3D" id="3.40.50.1820">
    <property type="entry name" value="alpha/beta hydrolase"/>
    <property type="match status" value="1"/>
</dbReference>
<sequence length="290" mass="32218">MKRLILTMTFLVFMSLNSVGALASNTYSKYGVAISSDGERIAYGISGGGETALIFIHGWSLDSRLWQNQLGYFSQQYQVITMDLAGHGNSSFTRKEYTMVAFANDIKAVIEKEQLDSVILVGHSMAGGIIAEAAKLMPKKVKGIIGVDTSQNVALEFPQSDLDLMTKPFEEDFQGGISVFVKDSLPKEVDAELLHWITQDMASAPPAIAINQFRHYLGQYVSGKASRVYESVNVPVVLVNARLWPTNSEENKKHIKDYSIYYIEDSGHFPMLEKPNEFNTILMEAVKSVK</sequence>
<dbReference type="EMBL" id="PYOC01000005">
    <property type="protein sequence ID" value="PSV46170.1"/>
    <property type="molecule type" value="Genomic_DNA"/>
</dbReference>
<dbReference type="InterPro" id="IPR050266">
    <property type="entry name" value="AB_hydrolase_sf"/>
</dbReference>
<keyword evidence="1 4" id="KW-0378">Hydrolase</keyword>
<dbReference type="RefSeq" id="WP_107254244.1">
    <property type="nucleotide sequence ID" value="NZ_PYOC01000005.1"/>
</dbReference>
<dbReference type="InterPro" id="IPR000073">
    <property type="entry name" value="AB_hydrolase_1"/>
</dbReference>
<evidence type="ECO:0000256" key="2">
    <source>
        <dbReference type="SAM" id="SignalP"/>
    </source>
</evidence>
<comment type="caution">
    <text evidence="4">The sequence shown here is derived from an EMBL/GenBank/DDBJ whole genome shotgun (WGS) entry which is preliminary data.</text>
</comment>
<keyword evidence="2" id="KW-0732">Signal</keyword>
<dbReference type="AlphaFoldDB" id="A0A2T3L714"/>
<dbReference type="PANTHER" id="PTHR43798">
    <property type="entry name" value="MONOACYLGLYCEROL LIPASE"/>
    <property type="match status" value="1"/>
</dbReference>
<dbReference type="GO" id="GO:0016787">
    <property type="term" value="F:hydrolase activity"/>
    <property type="evidence" value="ECO:0007669"/>
    <property type="project" value="UniProtKB-KW"/>
</dbReference>
<protein>
    <submittedName>
        <fullName evidence="4">Alpha/beta hydrolase</fullName>
    </submittedName>
</protein>
<reference evidence="4 5" key="1">
    <citation type="submission" date="2018-03" db="EMBL/GenBank/DDBJ databases">
        <title>Whole genome sequencing of Histamine producing bacteria.</title>
        <authorList>
            <person name="Butler K."/>
        </authorList>
    </citation>
    <scope>NUCLEOTIDE SEQUENCE [LARGE SCALE GENOMIC DNA]</scope>
    <source>
        <strain evidence="4 5">ATCC 19614</strain>
    </source>
</reference>
<feature type="signal peptide" evidence="2">
    <location>
        <begin position="1"/>
        <end position="23"/>
    </location>
</feature>
<gene>
    <name evidence="4" type="ORF">C9J47_15015</name>
</gene>
<dbReference type="PANTHER" id="PTHR43798:SF31">
    <property type="entry name" value="AB HYDROLASE SUPERFAMILY PROTEIN YCLE"/>
    <property type="match status" value="1"/>
</dbReference>
<dbReference type="GO" id="GO:0016020">
    <property type="term" value="C:membrane"/>
    <property type="evidence" value="ECO:0007669"/>
    <property type="project" value="TreeGrafter"/>
</dbReference>
<evidence type="ECO:0000259" key="3">
    <source>
        <dbReference type="Pfam" id="PF00561"/>
    </source>
</evidence>
<dbReference type="Proteomes" id="UP000241803">
    <property type="component" value="Unassembled WGS sequence"/>
</dbReference>
<dbReference type="Pfam" id="PF00561">
    <property type="entry name" value="Abhydrolase_1"/>
    <property type="match status" value="1"/>
</dbReference>
<evidence type="ECO:0000256" key="1">
    <source>
        <dbReference type="ARBA" id="ARBA00022801"/>
    </source>
</evidence>
<evidence type="ECO:0000313" key="4">
    <source>
        <dbReference type="EMBL" id="PSV46170.1"/>
    </source>
</evidence>
<feature type="domain" description="AB hydrolase-1" evidence="3">
    <location>
        <begin position="52"/>
        <end position="174"/>
    </location>
</feature>
<dbReference type="InterPro" id="IPR029058">
    <property type="entry name" value="AB_hydrolase_fold"/>
</dbReference>
<keyword evidence="5" id="KW-1185">Reference proteome</keyword>
<accession>A0A2T3L714</accession>
<dbReference type="SUPFAM" id="SSF53474">
    <property type="entry name" value="alpha/beta-Hydrolases"/>
    <property type="match status" value="1"/>
</dbReference>
<evidence type="ECO:0000313" key="5">
    <source>
        <dbReference type="Proteomes" id="UP000241803"/>
    </source>
</evidence>
<feature type="chain" id="PRO_5015630921" evidence="2">
    <location>
        <begin position="24"/>
        <end position="290"/>
    </location>
</feature>
<proteinExistence type="predicted"/>